<evidence type="ECO:0000256" key="1">
    <source>
        <dbReference type="SAM" id="SignalP"/>
    </source>
</evidence>
<name>A0ABU0P1X6_STRRH</name>
<dbReference type="RefSeq" id="WP_307167067.1">
    <property type="nucleotide sequence ID" value="NZ_JAUSWV010000002.1"/>
</dbReference>
<gene>
    <name evidence="2" type="ORF">QF030_007547</name>
</gene>
<proteinExistence type="predicted"/>
<evidence type="ECO:0008006" key="4">
    <source>
        <dbReference type="Google" id="ProtNLM"/>
    </source>
</evidence>
<dbReference type="Gene3D" id="2.30.30.40">
    <property type="entry name" value="SH3 Domains"/>
    <property type="match status" value="1"/>
</dbReference>
<accession>A0ABU0P1X6</accession>
<keyword evidence="3" id="KW-1185">Reference proteome</keyword>
<keyword evidence="1" id="KW-0732">Signal</keyword>
<feature type="chain" id="PRO_5046942956" description="Secreted protein" evidence="1">
    <location>
        <begin position="27"/>
        <end position="428"/>
    </location>
</feature>
<evidence type="ECO:0000313" key="2">
    <source>
        <dbReference type="EMBL" id="MDQ0585369.1"/>
    </source>
</evidence>
<protein>
    <recommendedName>
        <fullName evidence="4">Secreted protein</fullName>
    </recommendedName>
</protein>
<sequence>MRSTTRKLIRGLCALLIAGSLPPATAAAATSTPTAGERPAVARPATDWRVDLAGTSADRHNVDHRADGGLVIGDLRARTPSAPGRAFAVYTAPALSLGRQAVSFTVGRRAHEPSGTEVLTEVRGSSHPGRWTQWTAPDATGRLRLAEAVSVLQVRLTLLGTGDASPVVSAVSLHADRAQDLAGARSDAAATLSPTYRLFATREGLTGQTTANGHVIQSRDHFVALPSRRMLAGNGGREYQVRLCYQRTGRCETAPVWDVGPWNTQDDYWNPPAQRQMWRDLPQGRPEAQAAYESGYNGGLDEFGRRVANPAGIDVADGTFWDGLGMTDNDWVDVTFQPTDGGGETTVTAWTEANVRSCASTTCGVVSTVQANESYPANCWKTGQLVTAEGYTNDKWVELPLRAGGVGYVSAIYLQGDETGNVSRQCDA</sequence>
<comment type="caution">
    <text evidence="2">The sequence shown here is derived from an EMBL/GenBank/DDBJ whole genome shotgun (WGS) entry which is preliminary data.</text>
</comment>
<dbReference type="EMBL" id="JAUSWV010000002">
    <property type="protein sequence ID" value="MDQ0585369.1"/>
    <property type="molecule type" value="Genomic_DNA"/>
</dbReference>
<reference evidence="2 3" key="1">
    <citation type="submission" date="2023-07" db="EMBL/GenBank/DDBJ databases">
        <title>Comparative genomics of wheat-associated soil bacteria to identify genetic determinants of phenazine resistance.</title>
        <authorList>
            <person name="Mouncey N."/>
        </authorList>
    </citation>
    <scope>NUCLEOTIDE SEQUENCE [LARGE SCALE GENOMIC DNA]</scope>
    <source>
        <strain evidence="2 3">B2I6</strain>
    </source>
</reference>
<evidence type="ECO:0000313" key="3">
    <source>
        <dbReference type="Proteomes" id="UP001230654"/>
    </source>
</evidence>
<feature type="signal peptide" evidence="1">
    <location>
        <begin position="1"/>
        <end position="26"/>
    </location>
</feature>
<organism evidence="2 3">
    <name type="scientific">Streptomyces rishiriensis</name>
    <dbReference type="NCBI Taxonomy" id="68264"/>
    <lineage>
        <taxon>Bacteria</taxon>
        <taxon>Bacillati</taxon>
        <taxon>Actinomycetota</taxon>
        <taxon>Actinomycetes</taxon>
        <taxon>Kitasatosporales</taxon>
        <taxon>Streptomycetaceae</taxon>
        <taxon>Streptomyces</taxon>
    </lineage>
</organism>
<dbReference type="Proteomes" id="UP001230654">
    <property type="component" value="Unassembled WGS sequence"/>
</dbReference>